<dbReference type="EMBL" id="QUNS01000001">
    <property type="protein sequence ID" value="REH56106.1"/>
    <property type="molecule type" value="Genomic_DNA"/>
</dbReference>
<name>A0A3E0IBJ4_9FLAO</name>
<evidence type="ECO:0000313" key="2">
    <source>
        <dbReference type="Proteomes" id="UP000256884"/>
    </source>
</evidence>
<protein>
    <recommendedName>
        <fullName evidence="3">DUF5018 domain-containing protein</fullName>
    </recommendedName>
</protein>
<dbReference type="AlphaFoldDB" id="A0A3E0IBJ4"/>
<evidence type="ECO:0008006" key="3">
    <source>
        <dbReference type="Google" id="ProtNLM"/>
    </source>
</evidence>
<gene>
    <name evidence="1" type="ORF">C7448_101138</name>
</gene>
<dbReference type="Gene3D" id="2.60.40.2340">
    <property type="match status" value="2"/>
</dbReference>
<keyword evidence="2" id="KW-1185">Reference proteome</keyword>
<comment type="caution">
    <text evidence="1">The sequence shown here is derived from an EMBL/GenBank/DDBJ whole genome shotgun (WGS) entry which is preliminary data.</text>
</comment>
<organism evidence="1 2">
    <name type="scientific">Tenacibaculum gallaicum</name>
    <dbReference type="NCBI Taxonomy" id="561505"/>
    <lineage>
        <taxon>Bacteria</taxon>
        <taxon>Pseudomonadati</taxon>
        <taxon>Bacteroidota</taxon>
        <taxon>Flavobacteriia</taxon>
        <taxon>Flavobacteriales</taxon>
        <taxon>Flavobacteriaceae</taxon>
        <taxon>Tenacibaculum</taxon>
    </lineage>
</organism>
<proteinExistence type="predicted"/>
<reference evidence="1 2" key="1">
    <citation type="submission" date="2018-08" db="EMBL/GenBank/DDBJ databases">
        <title>Genomic Encyclopedia of Type Strains, Phase IV (KMG-IV): sequencing the most valuable type-strain genomes for metagenomic binning, comparative biology and taxonomic classification.</title>
        <authorList>
            <person name="Goeker M."/>
        </authorList>
    </citation>
    <scope>NUCLEOTIDE SEQUENCE [LARGE SCALE GENOMIC DNA]</scope>
    <source>
        <strain evidence="1 2">DSM 18841</strain>
    </source>
</reference>
<sequence>MSGSISNNENKILSFSIKKGSFIKDFEILENSIVGLTPSYIELDDIKLEVIISDKATIAPDPSVITTLDKPLIFIVTAEDGSTKNYNVDIRKELSNQNEITSFNIKIADQTLEANINTVENKITKKLPSFSNLSDLTVTANIPGKASITPLPSNLTDYSSPVDFIVKAENGTEKTYTVALEYVNIPYSRSCNESNANKWFGGDSRTNAPDISPYDRNVGTGQSVLFQKDTELSSFSIKLESGFKYHETRTPYNEKVKLNLDIRNLSGDIISSTVTELDTTFVGGWVDFDLSNLQLFFEANTEYIFTWYLVDGTNLGVNTGSSAYIDNGDGFCFGQGYYGQSNISLNNNLKNWNTWKEHEWYFNIKLQGKN</sequence>
<dbReference type="Proteomes" id="UP000256884">
    <property type="component" value="Unassembled WGS sequence"/>
</dbReference>
<evidence type="ECO:0000313" key="1">
    <source>
        <dbReference type="EMBL" id="REH56106.1"/>
    </source>
</evidence>
<accession>A0A3E0IBJ4</accession>